<gene>
    <name evidence="1" type="ORF">DCAR_0205724</name>
</gene>
<dbReference type="EMBL" id="CP093344">
    <property type="protein sequence ID" value="WOG86513.1"/>
    <property type="molecule type" value="Genomic_DNA"/>
</dbReference>
<evidence type="ECO:0000313" key="2">
    <source>
        <dbReference type="Proteomes" id="UP000077755"/>
    </source>
</evidence>
<reference evidence="1" key="1">
    <citation type="journal article" date="2016" name="Nat. Genet.">
        <title>A high-quality carrot genome assembly provides new insights into carotenoid accumulation and asterid genome evolution.</title>
        <authorList>
            <person name="Iorizzo M."/>
            <person name="Ellison S."/>
            <person name="Senalik D."/>
            <person name="Zeng P."/>
            <person name="Satapoomin P."/>
            <person name="Huang J."/>
            <person name="Bowman M."/>
            <person name="Iovene M."/>
            <person name="Sanseverino W."/>
            <person name="Cavagnaro P."/>
            <person name="Yildiz M."/>
            <person name="Macko-Podgorni A."/>
            <person name="Moranska E."/>
            <person name="Grzebelus E."/>
            <person name="Grzebelus D."/>
            <person name="Ashrafi H."/>
            <person name="Zheng Z."/>
            <person name="Cheng S."/>
            <person name="Spooner D."/>
            <person name="Van Deynze A."/>
            <person name="Simon P."/>
        </authorList>
    </citation>
    <scope>NUCLEOTIDE SEQUENCE</scope>
    <source>
        <tissue evidence="1">Leaf</tissue>
    </source>
</reference>
<protein>
    <submittedName>
        <fullName evidence="1">Uncharacterized protein</fullName>
    </submittedName>
</protein>
<accession>A0AAF0WE95</accession>
<evidence type="ECO:0000313" key="1">
    <source>
        <dbReference type="EMBL" id="WOG86513.1"/>
    </source>
</evidence>
<sequence>MHNAALPPFNSFPQTEQLNNNTCIYAHPTKTTKQQTPPVSHNSRLPRITHRPNIPATISQSLLQPSTITIPFQHLDTTPIILLQPRHHYRTQPQSFCFPFPWLHTHADPIELPLQHHLLVQIRTKSTLKQPLSLAVSFHPPQIKPTNLYIYTYTNPAPSQSPLSTPPLRRYIDSGQPNQYPKQTAQPPSCYLRIPTITPPITSSCRPLFPSPWRRRAAL</sequence>
<reference evidence="1" key="2">
    <citation type="submission" date="2022-03" db="EMBL/GenBank/DDBJ databases">
        <title>Draft title - Genomic analysis of global carrot germplasm unveils the trajectory of domestication and the origin of high carotenoid orange carrot.</title>
        <authorList>
            <person name="Iorizzo M."/>
            <person name="Ellison S."/>
            <person name="Senalik D."/>
            <person name="Macko-Podgorni A."/>
            <person name="Grzebelus D."/>
            <person name="Bostan H."/>
            <person name="Rolling W."/>
            <person name="Curaba J."/>
            <person name="Simon P."/>
        </authorList>
    </citation>
    <scope>NUCLEOTIDE SEQUENCE</scope>
    <source>
        <tissue evidence="1">Leaf</tissue>
    </source>
</reference>
<dbReference type="Proteomes" id="UP000077755">
    <property type="component" value="Chromosome 2"/>
</dbReference>
<keyword evidence="2" id="KW-1185">Reference proteome</keyword>
<organism evidence="1 2">
    <name type="scientific">Daucus carota subsp. sativus</name>
    <name type="common">Carrot</name>
    <dbReference type="NCBI Taxonomy" id="79200"/>
    <lineage>
        <taxon>Eukaryota</taxon>
        <taxon>Viridiplantae</taxon>
        <taxon>Streptophyta</taxon>
        <taxon>Embryophyta</taxon>
        <taxon>Tracheophyta</taxon>
        <taxon>Spermatophyta</taxon>
        <taxon>Magnoliopsida</taxon>
        <taxon>eudicotyledons</taxon>
        <taxon>Gunneridae</taxon>
        <taxon>Pentapetalae</taxon>
        <taxon>asterids</taxon>
        <taxon>campanulids</taxon>
        <taxon>Apiales</taxon>
        <taxon>Apiaceae</taxon>
        <taxon>Apioideae</taxon>
        <taxon>Scandiceae</taxon>
        <taxon>Daucinae</taxon>
        <taxon>Daucus</taxon>
        <taxon>Daucus sect. Daucus</taxon>
    </lineage>
</organism>
<name>A0AAF0WE95_DAUCS</name>
<dbReference type="AlphaFoldDB" id="A0AAF0WE95"/>
<proteinExistence type="predicted"/>